<evidence type="ECO:0000259" key="1">
    <source>
        <dbReference type="Pfam" id="PF07238"/>
    </source>
</evidence>
<organism evidence="2 3">
    <name type="scientific">Rhizobium aquaticum</name>
    <dbReference type="NCBI Taxonomy" id="1549636"/>
    <lineage>
        <taxon>Bacteria</taxon>
        <taxon>Pseudomonadati</taxon>
        <taxon>Pseudomonadota</taxon>
        <taxon>Alphaproteobacteria</taxon>
        <taxon>Hyphomicrobiales</taxon>
        <taxon>Rhizobiaceae</taxon>
        <taxon>Rhizobium/Agrobacterium group</taxon>
        <taxon>Rhizobium</taxon>
    </lineage>
</organism>
<protein>
    <recommendedName>
        <fullName evidence="1">PilZ domain-containing protein</fullName>
    </recommendedName>
</protein>
<dbReference type="Proteomes" id="UP001549047">
    <property type="component" value="Unassembled WGS sequence"/>
</dbReference>
<proteinExistence type="predicted"/>
<keyword evidence="3" id="KW-1185">Reference proteome</keyword>
<evidence type="ECO:0000313" key="3">
    <source>
        <dbReference type="Proteomes" id="UP001549047"/>
    </source>
</evidence>
<dbReference type="InterPro" id="IPR009875">
    <property type="entry name" value="PilZ_domain"/>
</dbReference>
<evidence type="ECO:0000313" key="2">
    <source>
        <dbReference type="EMBL" id="MET3613215.1"/>
    </source>
</evidence>
<name>A0ABV2IXJ8_9HYPH</name>
<accession>A0ABV2IXJ8</accession>
<sequence>MGLHFNGTEPHRPGAEFDYERFPVNLPTRLIMIGHHFKSSEALCMMKDVSVSGAKLKVEPDLMVPSHFFIIINGLHDEMGCTLVKRTLESVSLKFNMLLADDFLEMILRRNAAFELSN</sequence>
<gene>
    <name evidence="2" type="ORF">ABID16_001520</name>
</gene>
<dbReference type="EMBL" id="JBEPMB010000001">
    <property type="protein sequence ID" value="MET3613215.1"/>
    <property type="molecule type" value="Genomic_DNA"/>
</dbReference>
<comment type="caution">
    <text evidence="2">The sequence shown here is derived from an EMBL/GenBank/DDBJ whole genome shotgun (WGS) entry which is preliminary data.</text>
</comment>
<dbReference type="Pfam" id="PF07238">
    <property type="entry name" value="PilZ"/>
    <property type="match status" value="1"/>
</dbReference>
<reference evidence="2 3" key="1">
    <citation type="submission" date="2024-06" db="EMBL/GenBank/DDBJ databases">
        <title>Genomic Encyclopedia of Type Strains, Phase IV (KMG-IV): sequencing the most valuable type-strain genomes for metagenomic binning, comparative biology and taxonomic classification.</title>
        <authorList>
            <person name="Goeker M."/>
        </authorList>
    </citation>
    <scope>NUCLEOTIDE SEQUENCE [LARGE SCALE GENOMIC DNA]</scope>
    <source>
        <strain evidence="2 3">DSM 29780</strain>
    </source>
</reference>
<feature type="domain" description="PilZ" evidence="1">
    <location>
        <begin position="19"/>
        <end position="102"/>
    </location>
</feature>
<dbReference type="RefSeq" id="WP_354555699.1">
    <property type="nucleotide sequence ID" value="NZ_JBEPMB010000001.1"/>
</dbReference>